<evidence type="ECO:0000256" key="1">
    <source>
        <dbReference type="SAM" id="MobiDB-lite"/>
    </source>
</evidence>
<dbReference type="Proteomes" id="UP001432027">
    <property type="component" value="Unassembled WGS sequence"/>
</dbReference>
<reference evidence="2" key="1">
    <citation type="submission" date="2023-10" db="EMBL/GenBank/DDBJ databases">
        <title>Genome assembly of Pristionchus species.</title>
        <authorList>
            <person name="Yoshida K."/>
            <person name="Sommer R.J."/>
        </authorList>
    </citation>
    <scope>NUCLEOTIDE SEQUENCE</scope>
    <source>
        <strain evidence="2">RS0144</strain>
    </source>
</reference>
<dbReference type="AntiFam" id="ANF00250">
    <property type="entry name" value="Shadow ORF (opposite ACADL)"/>
</dbReference>
<organism evidence="2 3">
    <name type="scientific">Pristionchus entomophagus</name>
    <dbReference type="NCBI Taxonomy" id="358040"/>
    <lineage>
        <taxon>Eukaryota</taxon>
        <taxon>Metazoa</taxon>
        <taxon>Ecdysozoa</taxon>
        <taxon>Nematoda</taxon>
        <taxon>Chromadorea</taxon>
        <taxon>Rhabditida</taxon>
        <taxon>Rhabditina</taxon>
        <taxon>Diplogasteromorpha</taxon>
        <taxon>Diplogasteroidea</taxon>
        <taxon>Neodiplogasteridae</taxon>
        <taxon>Pristionchus</taxon>
    </lineage>
</organism>
<feature type="non-terminal residue" evidence="2">
    <location>
        <position position="436"/>
    </location>
</feature>
<name>A0AAV5U8P4_9BILA</name>
<protein>
    <submittedName>
        <fullName evidence="2">Uncharacterized protein</fullName>
    </submittedName>
</protein>
<dbReference type="EMBL" id="BTSX01000006">
    <property type="protein sequence ID" value="GMT03256.1"/>
    <property type="molecule type" value="Genomic_DNA"/>
</dbReference>
<feature type="non-terminal residue" evidence="2">
    <location>
        <position position="1"/>
    </location>
</feature>
<accession>A0AAV5U8P4</accession>
<feature type="region of interest" description="Disordered" evidence="1">
    <location>
        <begin position="414"/>
        <end position="436"/>
    </location>
</feature>
<feature type="compositionally biased region" description="Basic and acidic residues" evidence="1">
    <location>
        <begin position="418"/>
        <end position="436"/>
    </location>
</feature>
<sequence length="436" mass="47339">VTVSIDRSGARYGSLSLVLVLGIDEFRDRVQLDVGGALVDRAYLGVAIELLDGELLRESDAAQPLNALRRRLRGHDRRVQLGHRGLLHERQTRFLHSGGIVDEHTRRLDLHAHLGHLEGHTLEVDESGSELLAFLQVGHGGVEATLRQSDHLCADADTAGVEALDRVFVALAVLAQDSALVHAHSVKVDRARRGGADAQFVLLLADGDALGVAVDEEARDAAVALLRFGIGEHEEEGGVAGVSDPQFAAVDHKVVAVLQGRGLEREGIRSRARLRQAEGTHPVLADPREVLLLLLLGAELEDERRDQRVLHVHEHGDGGIDLGELLNHENSVEEGALGTLVLLGHLDAHEPVGEDALDDAVVEGGRLVHRADQRLDHVVREALHGVSQRQFVLAQLVQWGRSASLHIVSRLGGRARRREQTAREQGGRGTERGQHL</sequence>
<proteinExistence type="predicted"/>
<evidence type="ECO:0000313" key="2">
    <source>
        <dbReference type="EMBL" id="GMT03256.1"/>
    </source>
</evidence>
<keyword evidence="3" id="KW-1185">Reference proteome</keyword>
<dbReference type="AlphaFoldDB" id="A0AAV5U8P4"/>
<comment type="caution">
    <text evidence="2">The sequence shown here is derived from an EMBL/GenBank/DDBJ whole genome shotgun (WGS) entry which is preliminary data.</text>
</comment>
<evidence type="ECO:0000313" key="3">
    <source>
        <dbReference type="Proteomes" id="UP001432027"/>
    </source>
</evidence>
<gene>
    <name evidence="2" type="ORF">PENTCL1PPCAC_25430</name>
</gene>